<evidence type="ECO:0000259" key="1">
    <source>
        <dbReference type="Pfam" id="PF09983"/>
    </source>
</evidence>
<dbReference type="Gene3D" id="3.40.1360.10">
    <property type="match status" value="1"/>
</dbReference>
<keyword evidence="3" id="KW-1185">Reference proteome</keyword>
<dbReference type="Proteomes" id="UP000294813">
    <property type="component" value="Unassembled WGS sequence"/>
</dbReference>
<dbReference type="GO" id="GO:0005694">
    <property type="term" value="C:chromosome"/>
    <property type="evidence" value="ECO:0007669"/>
    <property type="project" value="InterPro"/>
</dbReference>
<dbReference type="EMBL" id="SLXT01000017">
    <property type="protein sequence ID" value="TCP63621.1"/>
    <property type="molecule type" value="Genomic_DNA"/>
</dbReference>
<evidence type="ECO:0000313" key="3">
    <source>
        <dbReference type="Proteomes" id="UP000294813"/>
    </source>
</evidence>
<dbReference type="InterPro" id="IPR024534">
    <property type="entry name" value="JetD_C"/>
</dbReference>
<dbReference type="Pfam" id="PF09983">
    <property type="entry name" value="JetD_C"/>
    <property type="match status" value="1"/>
</dbReference>
<evidence type="ECO:0000313" key="2">
    <source>
        <dbReference type="EMBL" id="TCP63621.1"/>
    </source>
</evidence>
<feature type="domain" description="Wadjet protein JetD C-terminal" evidence="1">
    <location>
        <begin position="274"/>
        <end position="398"/>
    </location>
</feature>
<sequence length="408" mass="45379">MTLSGSPLGTAYDDEMDYRPRELIHAALGDLVRRGIVAVTWVRFQEGRRVDKVYLLLDEVEQAYRLTGRTSKADHLAMVQALAEKLLDHPFEWVRRWAAGIVQAAGERKSVGRLAEDGEQLELLVRVLQALPTVAPGTPKRVFSQAVLGDSKRFEQVVEKPLLALMRRECEEFERDEEYLDSIGLVDHPKLTLLAGPLQFAVGEVVTDVGALPGGVGLYGPTIEALAVRKLPATVVTVENLTSYEQLVAAVGAAQAGVVQPGVAQAVAALATKKNTVLIIYTGGFPHHGTLRLLQKLGQATPAGTRFWHWGDIDYGGIRIFEHIRHQALPDLQPLAMDVATYRRYAERGITVTEEYRRKLANLVEDGRFARWLSVLQALQMEGRRVEQESIDITEVMQRLMEKRTTAF</sequence>
<dbReference type="GO" id="GO:0003677">
    <property type="term" value="F:DNA binding"/>
    <property type="evidence" value="ECO:0007669"/>
    <property type="project" value="InterPro"/>
</dbReference>
<comment type="caution">
    <text evidence="2">The sequence shown here is derived from an EMBL/GenBank/DDBJ whole genome shotgun (WGS) entry which is preliminary data.</text>
</comment>
<protein>
    <submittedName>
        <fullName evidence="2">Uncharacterized protein DUF2220</fullName>
    </submittedName>
</protein>
<reference evidence="2 3" key="1">
    <citation type="submission" date="2019-03" db="EMBL/GenBank/DDBJ databases">
        <title>Genomic Encyclopedia of Type Strains, Phase IV (KMG-IV): sequencing the most valuable type-strain genomes for metagenomic binning, comparative biology and taxonomic classification.</title>
        <authorList>
            <person name="Goeker M."/>
        </authorList>
    </citation>
    <scope>NUCLEOTIDE SEQUENCE [LARGE SCALE GENOMIC DNA]</scope>
    <source>
        <strain evidence="2 3">DSM 11170</strain>
    </source>
</reference>
<proteinExistence type="predicted"/>
<name>A0A4R2RUK7_9FIRM</name>
<gene>
    <name evidence="2" type="ORF">EDD73_11746</name>
</gene>
<dbReference type="InterPro" id="IPR036078">
    <property type="entry name" value="Spo11/TopoVI_A_sf"/>
</dbReference>
<dbReference type="AlphaFoldDB" id="A0A4R2RUK7"/>
<accession>A0A4R2RUK7</accession>
<organism evidence="2 3">
    <name type="scientific">Heliophilum fasciatum</name>
    <dbReference type="NCBI Taxonomy" id="35700"/>
    <lineage>
        <taxon>Bacteria</taxon>
        <taxon>Bacillati</taxon>
        <taxon>Bacillota</taxon>
        <taxon>Clostridia</taxon>
        <taxon>Eubacteriales</taxon>
        <taxon>Heliobacteriaceae</taxon>
        <taxon>Heliophilum</taxon>
    </lineage>
</organism>
<dbReference type="SUPFAM" id="SSF56726">
    <property type="entry name" value="DNA topoisomerase IV, alpha subunit"/>
    <property type="match status" value="1"/>
</dbReference>